<dbReference type="Pfam" id="PF00076">
    <property type="entry name" value="RRM_1"/>
    <property type="match status" value="5"/>
</dbReference>
<dbReference type="GO" id="GO:0042134">
    <property type="term" value="F:rRNA primary transcript binding"/>
    <property type="evidence" value="ECO:0007669"/>
    <property type="project" value="EnsemblFungi"/>
</dbReference>
<dbReference type="InterPro" id="IPR003954">
    <property type="entry name" value="RRM_euk-type"/>
</dbReference>
<dbReference type="GO" id="GO:0032040">
    <property type="term" value="C:small-subunit processome"/>
    <property type="evidence" value="ECO:0007669"/>
    <property type="project" value="EnsemblFungi"/>
</dbReference>
<dbReference type="InterPro" id="IPR050374">
    <property type="entry name" value="RRT5_SRSF_SR"/>
</dbReference>
<name>A0A1L0B7E9_9ASCO</name>
<dbReference type="GO" id="GO:0000480">
    <property type="term" value="P:endonucleolytic cleavage in 5'-ETS of tricistronic rRNA transcript (SSU-rRNA, 5.8S rRNA, LSU-rRNA)"/>
    <property type="evidence" value="ECO:0007669"/>
    <property type="project" value="EnsemblFungi"/>
</dbReference>
<proteinExistence type="inferred from homology"/>
<keyword evidence="5" id="KW-0677">Repeat</keyword>
<evidence type="ECO:0000256" key="1">
    <source>
        <dbReference type="ARBA" id="ARBA00004123"/>
    </source>
</evidence>
<evidence type="ECO:0000313" key="14">
    <source>
        <dbReference type="Proteomes" id="UP000183365"/>
    </source>
</evidence>
<evidence type="ECO:0000256" key="2">
    <source>
        <dbReference type="ARBA" id="ARBA00008033"/>
    </source>
</evidence>
<dbReference type="GO" id="GO:0030686">
    <property type="term" value="C:90S preribosome"/>
    <property type="evidence" value="ECO:0007669"/>
    <property type="project" value="EnsemblFungi"/>
</dbReference>
<dbReference type="GO" id="GO:0000472">
    <property type="term" value="P:endonucleolytic cleavage to generate mature 5'-end of SSU-rRNA from (SSU-rRNA, 5.8S rRNA, LSU-rRNA)"/>
    <property type="evidence" value="ECO:0007669"/>
    <property type="project" value="EnsemblFungi"/>
</dbReference>
<feature type="compositionally biased region" description="Polar residues" evidence="11">
    <location>
        <begin position="236"/>
        <end position="246"/>
    </location>
</feature>
<dbReference type="PANTHER" id="PTHR23003:SF3">
    <property type="entry name" value="FI21236P1-RELATED"/>
    <property type="match status" value="1"/>
</dbReference>
<gene>
    <name evidence="13" type="ORF">HGUI_03957</name>
</gene>
<evidence type="ECO:0000256" key="6">
    <source>
        <dbReference type="ARBA" id="ARBA00022884"/>
    </source>
</evidence>
<keyword evidence="6 9" id="KW-0694">RNA-binding</keyword>
<dbReference type="CDD" id="cd12317">
    <property type="entry name" value="RRM4_RBM19_RRM3_MRD1"/>
    <property type="match status" value="1"/>
</dbReference>
<feature type="domain" description="RRM" evidence="12">
    <location>
        <begin position="746"/>
        <end position="823"/>
    </location>
</feature>
<evidence type="ECO:0000256" key="9">
    <source>
        <dbReference type="PROSITE-ProRule" id="PRU00176"/>
    </source>
</evidence>
<organism evidence="13 14">
    <name type="scientific">Hanseniaspora guilliermondii</name>
    <dbReference type="NCBI Taxonomy" id="56406"/>
    <lineage>
        <taxon>Eukaryota</taxon>
        <taxon>Fungi</taxon>
        <taxon>Dikarya</taxon>
        <taxon>Ascomycota</taxon>
        <taxon>Saccharomycotina</taxon>
        <taxon>Saccharomycetes</taxon>
        <taxon>Saccharomycodales</taxon>
        <taxon>Saccharomycodaceae</taxon>
        <taxon>Hanseniaspora</taxon>
    </lineage>
</organism>
<evidence type="ECO:0000256" key="11">
    <source>
        <dbReference type="SAM" id="MobiDB-lite"/>
    </source>
</evidence>
<evidence type="ECO:0000256" key="3">
    <source>
        <dbReference type="ARBA" id="ARBA00013428"/>
    </source>
</evidence>
<evidence type="ECO:0000256" key="7">
    <source>
        <dbReference type="ARBA" id="ARBA00023242"/>
    </source>
</evidence>
<dbReference type="GO" id="GO:0016973">
    <property type="term" value="P:poly(A)+ mRNA export from nucleus"/>
    <property type="evidence" value="ECO:0007669"/>
    <property type="project" value="TreeGrafter"/>
</dbReference>
<evidence type="ECO:0000313" key="13">
    <source>
        <dbReference type="EMBL" id="SGZ41756.1"/>
    </source>
</evidence>
<dbReference type="VEuPathDB" id="FungiDB:HGUI_03957"/>
<evidence type="ECO:0000256" key="10">
    <source>
        <dbReference type="SAM" id="Coils"/>
    </source>
</evidence>
<dbReference type="InterPro" id="IPR000504">
    <property type="entry name" value="RRM_dom"/>
</dbReference>
<accession>A0A1L0B7E9</accession>
<evidence type="ECO:0000259" key="12">
    <source>
        <dbReference type="PROSITE" id="PS50102"/>
    </source>
</evidence>
<dbReference type="PANTHER" id="PTHR23003">
    <property type="entry name" value="RNA RECOGNITION MOTIF RRM DOMAIN CONTAINING PROTEIN"/>
    <property type="match status" value="1"/>
</dbReference>
<feature type="compositionally biased region" description="Acidic residues" evidence="11">
    <location>
        <begin position="295"/>
        <end position="313"/>
    </location>
</feature>
<protein>
    <recommendedName>
        <fullName evidence="3">Multiple RNA-binding domain-containing protein 1</fullName>
    </recommendedName>
</protein>
<keyword evidence="4" id="KW-0698">rRNA processing</keyword>
<dbReference type="GO" id="GO:0003729">
    <property type="term" value="F:mRNA binding"/>
    <property type="evidence" value="ECO:0007669"/>
    <property type="project" value="TreeGrafter"/>
</dbReference>
<dbReference type="Gene3D" id="3.30.70.330">
    <property type="match status" value="5"/>
</dbReference>
<dbReference type="FunFam" id="3.30.70.330:FF:000247">
    <property type="entry name" value="Multiple RNA-binding domain-containing protein 1"/>
    <property type="match status" value="1"/>
</dbReference>
<dbReference type="PROSITE" id="PS50102">
    <property type="entry name" value="RRM"/>
    <property type="match status" value="4"/>
</dbReference>
<dbReference type="InterPro" id="IPR035979">
    <property type="entry name" value="RBD_domain_sf"/>
</dbReference>
<keyword evidence="14" id="KW-1185">Reference proteome</keyword>
<dbReference type="InterPro" id="IPR012677">
    <property type="entry name" value="Nucleotide-bd_a/b_plait_sf"/>
</dbReference>
<feature type="domain" description="RRM" evidence="12">
    <location>
        <begin position="325"/>
        <end position="403"/>
    </location>
</feature>
<comment type="similarity">
    <text evidence="2">Belongs to the RRM MRD1 family.</text>
</comment>
<keyword evidence="8" id="KW-0687">Ribonucleoprotein</keyword>
<dbReference type="GO" id="GO:0000447">
    <property type="term" value="P:endonucleolytic cleavage in ITS1 to separate SSU-rRNA from 5.8S rRNA and LSU-rRNA from tricistronic rRNA transcript (SSU-rRNA, 5.8S rRNA, LSU-rRNA)"/>
    <property type="evidence" value="ECO:0007669"/>
    <property type="project" value="EnsemblFungi"/>
</dbReference>
<dbReference type="GO" id="GO:0071028">
    <property type="term" value="P:nuclear mRNA surveillance"/>
    <property type="evidence" value="ECO:0007669"/>
    <property type="project" value="TreeGrafter"/>
</dbReference>
<dbReference type="GO" id="GO:0034462">
    <property type="term" value="P:small-subunit processome assembly"/>
    <property type="evidence" value="ECO:0007669"/>
    <property type="project" value="EnsemblFungi"/>
</dbReference>
<dbReference type="OrthoDB" id="439639at2759"/>
<evidence type="ECO:0000256" key="4">
    <source>
        <dbReference type="ARBA" id="ARBA00022552"/>
    </source>
</evidence>
<feature type="coiled-coil region" evidence="10">
    <location>
        <begin position="112"/>
        <end position="139"/>
    </location>
</feature>
<feature type="domain" description="RRM" evidence="12">
    <location>
        <begin position="9"/>
        <end position="101"/>
    </location>
</feature>
<feature type="compositionally biased region" description="Basic and acidic residues" evidence="11">
    <location>
        <begin position="267"/>
        <end position="280"/>
    </location>
</feature>
<reference evidence="14" key="1">
    <citation type="submission" date="2016-11" db="EMBL/GenBank/DDBJ databases">
        <authorList>
            <person name="Guldener U."/>
        </authorList>
    </citation>
    <scope>NUCLEOTIDE SEQUENCE [LARGE SCALE GENOMIC DNA]</scope>
</reference>
<dbReference type="EMBL" id="FQNF01000144">
    <property type="protein sequence ID" value="SGZ41756.1"/>
    <property type="molecule type" value="Genomic_DNA"/>
</dbReference>
<evidence type="ECO:0000256" key="5">
    <source>
        <dbReference type="ARBA" id="ARBA00022737"/>
    </source>
</evidence>
<comment type="subcellular location">
    <subcellularLocation>
        <location evidence="1">Nucleus</location>
    </subcellularLocation>
</comment>
<dbReference type="GO" id="GO:0005737">
    <property type="term" value="C:cytoplasm"/>
    <property type="evidence" value="ECO:0007669"/>
    <property type="project" value="TreeGrafter"/>
</dbReference>
<dbReference type="SMART" id="SM00361">
    <property type="entry name" value="RRM_1"/>
    <property type="match status" value="2"/>
</dbReference>
<keyword evidence="7" id="KW-0539">Nucleus</keyword>
<dbReference type="AlphaFoldDB" id="A0A1L0B7E9"/>
<dbReference type="Proteomes" id="UP000183365">
    <property type="component" value="Unassembled WGS sequence"/>
</dbReference>
<sequence length="870" mass="99372">MSTGTLSSTRIIIKNLPTYFNENQLKDHFVKRLQTLHKDDKDSSINSLITDIKLVKDNRTGESRRFAFIGFRNEEDAQDAVKFHNNSFIHTSKIQVNLAKSFVDPSIPTPMKLKRQEALRKLREEEEKLLQQREDEKIGKNKHKKVKLSTDIEKEVEKNKQLKEFMETMNVESNNQNKDYSTILQSNNNATNNFFSDDIKTNFDYSKLKTDAGKSADEESNDEDEGFNPLLATVQQATASTKQETSSSDEEIKPDSPENNDDLDDLEWFRSKRTFMKENEEPSNETVVKSPEELGVVDEAPEQEQESEPEESQEEKNIKKIKETGRLFVRNILYTATEDDFKTLFSKYGEIEEIHIALDTRTGKSKGYVYVLFKNPDDAVTAYIELDKQIFQGRLLHIIPGDGKKTHTLTEFDLKNMPLKKQKELKRKHEAYKSTFQWNSLYLNQDAVLESMAHKLGLEKSQLIDAESSNAAVKQALAEAAVINDVRQFFESKGVDLKNFNKQERDDTVILIKNFPFGTTIAELAELFLPFGVLKRFIMPQNGIIAILQYRDQTSARSAFQNLSYKKFKDGILYLEKGPKNCFKELEPSKKEIAELDDIMNQAAQNVEKNSIKTIDEDKVDVEKILGDAKDEDAEENEEEFTGPTTSIFVKNLNFSTSSETLKQHFSPVEGFLLAQVKTKPDPKNKNRTLSMGFGFVEFKTKQQAEIAISTLDGSVIEGHKIQLKISHRQNTVNNAKVKSNKKVSSKIIVKNLPFEAARKDIYELFSSFGQLKSVRVPKKFDKSARGFAFVEFLLPKEAESAMNQLEGVHLLGRRLVMQYAEQDAQDAEAKIEKMTNKVKKQFTSSQMASKRNATKGKFTLSDQLDGDEF</sequence>
<evidence type="ECO:0000256" key="8">
    <source>
        <dbReference type="ARBA" id="ARBA00023274"/>
    </source>
</evidence>
<feature type="domain" description="RRM" evidence="12">
    <location>
        <begin position="646"/>
        <end position="729"/>
    </location>
</feature>
<feature type="region of interest" description="Disordered" evidence="11">
    <location>
        <begin position="236"/>
        <end position="318"/>
    </location>
</feature>
<dbReference type="SUPFAM" id="SSF54928">
    <property type="entry name" value="RNA-binding domain, RBD"/>
    <property type="match status" value="4"/>
</dbReference>
<keyword evidence="10" id="KW-0175">Coiled coil</keyword>
<dbReference type="SMART" id="SM00360">
    <property type="entry name" value="RRM"/>
    <property type="match status" value="5"/>
</dbReference>